<dbReference type="Pfam" id="PF03466">
    <property type="entry name" value="LysR_substrate"/>
    <property type="match status" value="1"/>
</dbReference>
<dbReference type="GeneID" id="97178938"/>
<dbReference type="PRINTS" id="PR00039">
    <property type="entry name" value="HTHLYSR"/>
</dbReference>
<dbReference type="RefSeq" id="WP_112373776.1">
    <property type="nucleotide sequence ID" value="NZ_CP069793.1"/>
</dbReference>
<proteinExistence type="inferred from homology"/>
<keyword evidence="4" id="KW-0804">Transcription</keyword>
<comment type="similarity">
    <text evidence="1">Belongs to the LysR transcriptional regulatory family.</text>
</comment>
<evidence type="ECO:0000313" key="6">
    <source>
        <dbReference type="Proteomes" id="UP000251241"/>
    </source>
</evidence>
<dbReference type="InterPro" id="IPR036390">
    <property type="entry name" value="WH_DNA-bd_sf"/>
</dbReference>
<dbReference type="PROSITE" id="PS50931">
    <property type="entry name" value="HTH_LYSR"/>
    <property type="match status" value="1"/>
</dbReference>
<dbReference type="AlphaFoldDB" id="A0A2X2IP59"/>
<dbReference type="Gene3D" id="3.40.190.290">
    <property type="match status" value="1"/>
</dbReference>
<dbReference type="Proteomes" id="UP000251241">
    <property type="component" value="Unassembled WGS sequence"/>
</dbReference>
<keyword evidence="3" id="KW-0238">DNA-binding</keyword>
<reference evidence="5 6" key="1">
    <citation type="submission" date="2018-06" db="EMBL/GenBank/DDBJ databases">
        <authorList>
            <consortium name="Pathogen Informatics"/>
            <person name="Doyle S."/>
        </authorList>
    </citation>
    <scope>NUCLEOTIDE SEQUENCE [LARGE SCALE GENOMIC DNA]</scope>
    <source>
        <strain evidence="5 6">NCTC11343</strain>
    </source>
</reference>
<dbReference type="GO" id="GO:0003700">
    <property type="term" value="F:DNA-binding transcription factor activity"/>
    <property type="evidence" value="ECO:0007669"/>
    <property type="project" value="InterPro"/>
</dbReference>
<evidence type="ECO:0000256" key="4">
    <source>
        <dbReference type="ARBA" id="ARBA00023163"/>
    </source>
</evidence>
<dbReference type="EMBL" id="UAUU01000002">
    <property type="protein sequence ID" value="SPZ84092.1"/>
    <property type="molecule type" value="Genomic_DNA"/>
</dbReference>
<organism evidence="5 6">
    <name type="scientific">Sphingobacterium multivorum</name>
    <dbReference type="NCBI Taxonomy" id="28454"/>
    <lineage>
        <taxon>Bacteria</taxon>
        <taxon>Pseudomonadati</taxon>
        <taxon>Bacteroidota</taxon>
        <taxon>Sphingobacteriia</taxon>
        <taxon>Sphingobacteriales</taxon>
        <taxon>Sphingobacteriaceae</taxon>
        <taxon>Sphingobacterium</taxon>
    </lineage>
</organism>
<keyword evidence="2" id="KW-0805">Transcription regulation</keyword>
<dbReference type="PANTHER" id="PTHR30126:SF39">
    <property type="entry name" value="HTH-TYPE TRANSCRIPTIONAL REGULATOR CYSL"/>
    <property type="match status" value="1"/>
</dbReference>
<dbReference type="InterPro" id="IPR000847">
    <property type="entry name" value="LysR_HTH_N"/>
</dbReference>
<evidence type="ECO:0000256" key="3">
    <source>
        <dbReference type="ARBA" id="ARBA00023125"/>
    </source>
</evidence>
<accession>A0A2X2IP59</accession>
<dbReference type="SUPFAM" id="SSF46785">
    <property type="entry name" value="Winged helix' DNA-binding domain"/>
    <property type="match status" value="1"/>
</dbReference>
<gene>
    <name evidence="5" type="primary">cmpR</name>
    <name evidence="5" type="ORF">NCTC11343_00622</name>
</gene>
<dbReference type="Pfam" id="PF00126">
    <property type="entry name" value="HTH_1"/>
    <property type="match status" value="1"/>
</dbReference>
<dbReference type="Gene3D" id="1.10.10.10">
    <property type="entry name" value="Winged helix-like DNA-binding domain superfamily/Winged helix DNA-binding domain"/>
    <property type="match status" value="1"/>
</dbReference>
<dbReference type="InterPro" id="IPR036388">
    <property type="entry name" value="WH-like_DNA-bd_sf"/>
</dbReference>
<dbReference type="FunFam" id="1.10.10.10:FF:000001">
    <property type="entry name" value="LysR family transcriptional regulator"/>
    <property type="match status" value="1"/>
</dbReference>
<dbReference type="PANTHER" id="PTHR30126">
    <property type="entry name" value="HTH-TYPE TRANSCRIPTIONAL REGULATOR"/>
    <property type="match status" value="1"/>
</dbReference>
<evidence type="ECO:0000256" key="2">
    <source>
        <dbReference type="ARBA" id="ARBA00023015"/>
    </source>
</evidence>
<sequence length="300" mass="34036">MDFDFRLIVFYTAAQHLNFTKTAAALFISQPAVSKNIQELEKKLGVPLFERKGNNLNLTDSGQILYKYAQQIINLYNQAGQEIQELQEGRKGNLVLGASTTISQYVLPALLADFLSQYPNNRIQSFQSNSRSIEEQLIDKTLDLGITEGSTDNRALKYIPFMKDELVLVTNSQNPLLDQLKNPVLSDITRLPLVLREQGSGTRTIIENALKDNRINLSEVQIEMILPSTESIKGYLARRNSFAFLSVHTVQKEVLNNLLTIVDIPPLTIERYFYFTHLYGGLAGTPNQFLQFCLRQNFKL</sequence>
<dbReference type="GO" id="GO:0000976">
    <property type="term" value="F:transcription cis-regulatory region binding"/>
    <property type="evidence" value="ECO:0007669"/>
    <property type="project" value="TreeGrafter"/>
</dbReference>
<evidence type="ECO:0000313" key="5">
    <source>
        <dbReference type="EMBL" id="SPZ84092.1"/>
    </source>
</evidence>
<name>A0A2X2IP59_SPHMU</name>
<dbReference type="InterPro" id="IPR005119">
    <property type="entry name" value="LysR_subst-bd"/>
</dbReference>
<evidence type="ECO:0000256" key="1">
    <source>
        <dbReference type="ARBA" id="ARBA00009437"/>
    </source>
</evidence>
<dbReference type="SUPFAM" id="SSF53850">
    <property type="entry name" value="Periplasmic binding protein-like II"/>
    <property type="match status" value="1"/>
</dbReference>
<protein>
    <submittedName>
        <fullName evidence="5">HTH-type transcriptional activator CmpR</fullName>
    </submittedName>
</protein>